<keyword evidence="1" id="KW-0472">Membrane</keyword>
<dbReference type="Proteomes" id="UP000177047">
    <property type="component" value="Unassembled WGS sequence"/>
</dbReference>
<reference evidence="2 3" key="1">
    <citation type="journal article" date="2016" name="Nat. Commun.">
        <title>Thousands of microbial genomes shed light on interconnected biogeochemical processes in an aquifer system.</title>
        <authorList>
            <person name="Anantharaman K."/>
            <person name="Brown C.T."/>
            <person name="Hug L.A."/>
            <person name="Sharon I."/>
            <person name="Castelle C.J."/>
            <person name="Probst A.J."/>
            <person name="Thomas B.C."/>
            <person name="Singh A."/>
            <person name="Wilkins M.J."/>
            <person name="Karaoz U."/>
            <person name="Brodie E.L."/>
            <person name="Williams K.H."/>
            <person name="Hubbard S.S."/>
            <person name="Banfield J.F."/>
        </authorList>
    </citation>
    <scope>NUCLEOTIDE SEQUENCE [LARGE SCALE GENOMIC DNA]</scope>
</reference>
<sequence length="148" mass="15447">MVFGGVVGGTVVGETGEVGVVGIVTASLPNFANGFGLPSFPSGISTILESRKVRNAGSDKIASSNFIFLTFNNRARKSLATKGATTCELAGEPPTSGNVVVDGDTTKFSSSGDGLIKKIYIRTKVAAMAVNIMMFLIFGIFLFLILIF</sequence>
<evidence type="ECO:0000313" key="2">
    <source>
        <dbReference type="EMBL" id="OGJ09354.1"/>
    </source>
</evidence>
<name>A0A1F6YSK6_9BACT</name>
<dbReference type="AlphaFoldDB" id="A0A1F6YSK6"/>
<comment type="caution">
    <text evidence="2">The sequence shown here is derived from an EMBL/GenBank/DDBJ whole genome shotgun (WGS) entry which is preliminary data.</text>
</comment>
<evidence type="ECO:0000313" key="3">
    <source>
        <dbReference type="Proteomes" id="UP000177047"/>
    </source>
</evidence>
<feature type="transmembrane region" description="Helical" evidence="1">
    <location>
        <begin position="125"/>
        <end position="147"/>
    </location>
</feature>
<gene>
    <name evidence="2" type="ORF">A2356_00680</name>
</gene>
<keyword evidence="1" id="KW-1133">Transmembrane helix</keyword>
<keyword evidence="1" id="KW-0812">Transmembrane</keyword>
<proteinExistence type="predicted"/>
<protein>
    <submittedName>
        <fullName evidence="2">Uncharacterized protein</fullName>
    </submittedName>
</protein>
<organism evidence="2 3">
    <name type="scientific">Candidatus Nomurabacteria bacterium RIFOXYB1_FULL_39_16</name>
    <dbReference type="NCBI Taxonomy" id="1801803"/>
    <lineage>
        <taxon>Bacteria</taxon>
        <taxon>Candidatus Nomuraibacteriota</taxon>
    </lineage>
</organism>
<evidence type="ECO:0000256" key="1">
    <source>
        <dbReference type="SAM" id="Phobius"/>
    </source>
</evidence>
<accession>A0A1F6YSK6</accession>
<dbReference type="STRING" id="1801803.A2356_00680"/>
<dbReference type="EMBL" id="MFWB01000008">
    <property type="protein sequence ID" value="OGJ09354.1"/>
    <property type="molecule type" value="Genomic_DNA"/>
</dbReference>